<keyword evidence="4 7" id="KW-0689">Ribosomal protein</keyword>
<proteinExistence type="inferred from homology"/>
<accession>A0AAD6S9V6</accession>
<evidence type="ECO:0000313" key="7">
    <source>
        <dbReference type="EMBL" id="KAJ7023743.1"/>
    </source>
</evidence>
<dbReference type="GO" id="GO:0003735">
    <property type="term" value="F:structural constituent of ribosome"/>
    <property type="evidence" value="ECO:0007669"/>
    <property type="project" value="InterPro"/>
</dbReference>
<keyword evidence="3" id="KW-0862">Zinc</keyword>
<evidence type="ECO:0000256" key="4">
    <source>
        <dbReference type="ARBA" id="ARBA00022980"/>
    </source>
</evidence>
<comment type="similarity">
    <text evidence="2">Belongs to the eukaryotic ribosomal protein eS27 family.</text>
</comment>
<evidence type="ECO:0000256" key="2">
    <source>
        <dbReference type="ARBA" id="ARBA00010919"/>
    </source>
</evidence>
<dbReference type="InterPro" id="IPR000592">
    <property type="entry name" value="Ribosomal_eS27"/>
</dbReference>
<evidence type="ECO:0000256" key="6">
    <source>
        <dbReference type="SAM" id="SignalP"/>
    </source>
</evidence>
<dbReference type="GO" id="GO:0005840">
    <property type="term" value="C:ribosome"/>
    <property type="evidence" value="ECO:0007669"/>
    <property type="project" value="UniProtKB-KW"/>
</dbReference>
<dbReference type="SUPFAM" id="SSF57829">
    <property type="entry name" value="Zn-binding ribosomal proteins"/>
    <property type="match status" value="1"/>
</dbReference>
<evidence type="ECO:0000256" key="5">
    <source>
        <dbReference type="ARBA" id="ARBA00023274"/>
    </source>
</evidence>
<sequence>GCFTITTVFSHAHTVVLCGSCASVLCQPTGGKARLTDGASRPDRFTPRMMLIPPEKLDRHNTYSRRFWHYCISSSTTNPKSLAHTHPCIYSKLCCP</sequence>
<evidence type="ECO:0000313" key="8">
    <source>
        <dbReference type="Proteomes" id="UP001218188"/>
    </source>
</evidence>
<keyword evidence="8" id="KW-1185">Reference proteome</keyword>
<dbReference type="AlphaFoldDB" id="A0AAD6S9V6"/>
<reference evidence="7" key="1">
    <citation type="submission" date="2023-03" db="EMBL/GenBank/DDBJ databases">
        <title>Massive genome expansion in bonnet fungi (Mycena s.s.) driven by repeated elements and novel gene families across ecological guilds.</title>
        <authorList>
            <consortium name="Lawrence Berkeley National Laboratory"/>
            <person name="Harder C.B."/>
            <person name="Miyauchi S."/>
            <person name="Viragh M."/>
            <person name="Kuo A."/>
            <person name="Thoen E."/>
            <person name="Andreopoulos B."/>
            <person name="Lu D."/>
            <person name="Skrede I."/>
            <person name="Drula E."/>
            <person name="Henrissat B."/>
            <person name="Morin E."/>
            <person name="Kohler A."/>
            <person name="Barry K."/>
            <person name="LaButti K."/>
            <person name="Morin E."/>
            <person name="Salamov A."/>
            <person name="Lipzen A."/>
            <person name="Mereny Z."/>
            <person name="Hegedus B."/>
            <person name="Baldrian P."/>
            <person name="Stursova M."/>
            <person name="Weitz H."/>
            <person name="Taylor A."/>
            <person name="Grigoriev I.V."/>
            <person name="Nagy L.G."/>
            <person name="Martin F."/>
            <person name="Kauserud H."/>
        </authorList>
    </citation>
    <scope>NUCLEOTIDE SEQUENCE</scope>
    <source>
        <strain evidence="7">CBHHK200</strain>
    </source>
</reference>
<dbReference type="Proteomes" id="UP001218188">
    <property type="component" value="Unassembled WGS sequence"/>
</dbReference>
<comment type="caution">
    <text evidence="7">The sequence shown here is derived from an EMBL/GenBank/DDBJ whole genome shotgun (WGS) entry which is preliminary data.</text>
</comment>
<dbReference type="Pfam" id="PF01667">
    <property type="entry name" value="Ribosomal_S27e"/>
    <property type="match status" value="1"/>
</dbReference>
<dbReference type="Gene3D" id="2.20.25.100">
    <property type="entry name" value="Zn-binding ribosomal proteins"/>
    <property type="match status" value="1"/>
</dbReference>
<keyword evidence="6" id="KW-0732">Signal</keyword>
<protein>
    <submittedName>
        <fullName evidence="7">Ribosomal protein S27-domain-containing protein</fullName>
    </submittedName>
</protein>
<gene>
    <name evidence="7" type="ORF">C8F04DRAFT_969876</name>
</gene>
<organism evidence="7 8">
    <name type="scientific">Mycena alexandri</name>
    <dbReference type="NCBI Taxonomy" id="1745969"/>
    <lineage>
        <taxon>Eukaryota</taxon>
        <taxon>Fungi</taxon>
        <taxon>Dikarya</taxon>
        <taxon>Basidiomycota</taxon>
        <taxon>Agaricomycotina</taxon>
        <taxon>Agaricomycetes</taxon>
        <taxon>Agaricomycetidae</taxon>
        <taxon>Agaricales</taxon>
        <taxon>Marasmiineae</taxon>
        <taxon>Mycenaceae</taxon>
        <taxon>Mycena</taxon>
    </lineage>
</organism>
<evidence type="ECO:0000256" key="1">
    <source>
        <dbReference type="ARBA" id="ARBA00001947"/>
    </source>
</evidence>
<feature type="chain" id="PRO_5042277010" evidence="6">
    <location>
        <begin position="27"/>
        <end position="96"/>
    </location>
</feature>
<evidence type="ECO:0000256" key="3">
    <source>
        <dbReference type="ARBA" id="ARBA00022833"/>
    </source>
</evidence>
<dbReference type="PANTHER" id="PTHR11594">
    <property type="entry name" value="40S RIBOSOMAL PROTEIN S27"/>
    <property type="match status" value="1"/>
</dbReference>
<comment type="cofactor">
    <cofactor evidence="1">
        <name>Zn(2+)</name>
        <dbReference type="ChEBI" id="CHEBI:29105"/>
    </cofactor>
</comment>
<dbReference type="InterPro" id="IPR023407">
    <property type="entry name" value="Ribosomal_eS27_Zn-bd_dom_sf"/>
</dbReference>
<feature type="signal peptide" evidence="6">
    <location>
        <begin position="1"/>
        <end position="26"/>
    </location>
</feature>
<dbReference type="InterPro" id="IPR011332">
    <property type="entry name" value="Ribosomal_zn-bd"/>
</dbReference>
<dbReference type="GO" id="GO:0006412">
    <property type="term" value="P:translation"/>
    <property type="evidence" value="ECO:0007669"/>
    <property type="project" value="InterPro"/>
</dbReference>
<dbReference type="EMBL" id="JARJCM010000183">
    <property type="protein sequence ID" value="KAJ7023743.1"/>
    <property type="molecule type" value="Genomic_DNA"/>
</dbReference>
<dbReference type="GO" id="GO:1990904">
    <property type="term" value="C:ribonucleoprotein complex"/>
    <property type="evidence" value="ECO:0007669"/>
    <property type="project" value="UniProtKB-KW"/>
</dbReference>
<keyword evidence="5" id="KW-0687">Ribonucleoprotein</keyword>
<feature type="non-terminal residue" evidence="7">
    <location>
        <position position="1"/>
    </location>
</feature>
<name>A0AAD6S9V6_9AGAR</name>